<feature type="non-terminal residue" evidence="2">
    <location>
        <position position="23"/>
    </location>
</feature>
<dbReference type="AlphaFoldDB" id="A0A699VGT6"/>
<dbReference type="EMBL" id="BKCJ011439001">
    <property type="protein sequence ID" value="GFD33760.1"/>
    <property type="molecule type" value="Genomic_DNA"/>
</dbReference>
<sequence>MDPAGQAAVAAPSSSAILAADKG</sequence>
<protein>
    <submittedName>
        <fullName evidence="2">Uncharacterized protein</fullName>
    </submittedName>
</protein>
<evidence type="ECO:0000256" key="1">
    <source>
        <dbReference type="SAM" id="MobiDB-lite"/>
    </source>
</evidence>
<feature type="region of interest" description="Disordered" evidence="1">
    <location>
        <begin position="1"/>
        <end position="23"/>
    </location>
</feature>
<evidence type="ECO:0000313" key="2">
    <source>
        <dbReference type="EMBL" id="GFD33760.1"/>
    </source>
</evidence>
<reference evidence="2" key="1">
    <citation type="journal article" date="2019" name="Sci. Rep.">
        <title>Draft genome of Tanacetum cinerariifolium, the natural source of mosquito coil.</title>
        <authorList>
            <person name="Yamashiro T."/>
            <person name="Shiraishi A."/>
            <person name="Satake H."/>
            <person name="Nakayama K."/>
        </authorList>
    </citation>
    <scope>NUCLEOTIDE SEQUENCE</scope>
</reference>
<name>A0A699VGT6_TANCI</name>
<gene>
    <name evidence="2" type="ORF">Tci_905729</name>
</gene>
<proteinExistence type="predicted"/>
<accession>A0A699VGT6</accession>
<comment type="caution">
    <text evidence="2">The sequence shown here is derived from an EMBL/GenBank/DDBJ whole genome shotgun (WGS) entry which is preliminary data.</text>
</comment>
<organism evidence="2">
    <name type="scientific">Tanacetum cinerariifolium</name>
    <name type="common">Dalmatian daisy</name>
    <name type="synonym">Chrysanthemum cinerariifolium</name>
    <dbReference type="NCBI Taxonomy" id="118510"/>
    <lineage>
        <taxon>Eukaryota</taxon>
        <taxon>Viridiplantae</taxon>
        <taxon>Streptophyta</taxon>
        <taxon>Embryophyta</taxon>
        <taxon>Tracheophyta</taxon>
        <taxon>Spermatophyta</taxon>
        <taxon>Magnoliopsida</taxon>
        <taxon>eudicotyledons</taxon>
        <taxon>Gunneridae</taxon>
        <taxon>Pentapetalae</taxon>
        <taxon>asterids</taxon>
        <taxon>campanulids</taxon>
        <taxon>Asterales</taxon>
        <taxon>Asteraceae</taxon>
        <taxon>Asteroideae</taxon>
        <taxon>Anthemideae</taxon>
        <taxon>Anthemidinae</taxon>
        <taxon>Tanacetum</taxon>
    </lineage>
</organism>